<dbReference type="AlphaFoldDB" id="A0A1G2K4T7"/>
<evidence type="ECO:0000313" key="3">
    <source>
        <dbReference type="Proteomes" id="UP000177392"/>
    </source>
</evidence>
<accession>A0A1G2K4T7</accession>
<feature type="domain" description="UDP-N-acetylglucosamine 2-epimerase" evidence="1">
    <location>
        <begin position="63"/>
        <end position="394"/>
    </location>
</feature>
<reference evidence="2 3" key="1">
    <citation type="journal article" date="2016" name="Nat. Commun.">
        <title>Thousands of microbial genomes shed light on interconnected biogeochemical processes in an aquifer system.</title>
        <authorList>
            <person name="Anantharaman K."/>
            <person name="Brown C.T."/>
            <person name="Hug L.A."/>
            <person name="Sharon I."/>
            <person name="Castelle C.J."/>
            <person name="Probst A.J."/>
            <person name="Thomas B.C."/>
            <person name="Singh A."/>
            <person name="Wilkins M.J."/>
            <person name="Karaoz U."/>
            <person name="Brodie E.L."/>
            <person name="Williams K.H."/>
            <person name="Hubbard S.S."/>
            <person name="Banfield J.F."/>
        </authorList>
    </citation>
    <scope>NUCLEOTIDE SEQUENCE [LARGE SCALE GENOMIC DNA]</scope>
</reference>
<dbReference type="InterPro" id="IPR003331">
    <property type="entry name" value="UDP_GlcNAc_Epimerase_2_dom"/>
</dbReference>
<proteinExistence type="predicted"/>
<dbReference type="PANTHER" id="PTHR43174">
    <property type="entry name" value="UDP-N-ACETYLGLUCOSAMINE 2-EPIMERASE"/>
    <property type="match status" value="1"/>
</dbReference>
<name>A0A1G2K4T7_9BACT</name>
<sequence>MGAVQNHPNFELQVIVGTPLFFDHLLWYLRHGEPVSFFRSLPWYIRARTSALLKPHHEIHQMEYLMRVLTADGFPISARLPLFLEGGNLTTMVKSAAFGLLGIPDIFESLRPDVLLLHGDRFEILPVAMAAAFLNIPIAHLEGGDVSGTIDNSVRHAITKLAHIHFPVTQKSKERILAMGEDPRSVHLAGSPIIDFLMGIDLSLNEPFRDMHGPGVWKADNLRGVDLRKPFIIVSQHPVTTEYRSSYENMESILKAVDVFDLPKIFIAPNIDGGQDGISSAIREYRERQHSAAKTTAVFFRGFSPKDFCRILKHAAVAVGNSSSFLREGGYFGTPVVLVGNRQDGRERGVNVIDAEAHADDIRSVIEWQLEYGPYPSTNLFGDGTAAKKIVDVLSRIDFPSFSVQKQFHASL</sequence>
<dbReference type="Proteomes" id="UP000177392">
    <property type="component" value="Unassembled WGS sequence"/>
</dbReference>
<dbReference type="GO" id="GO:0004553">
    <property type="term" value="F:hydrolase activity, hydrolyzing O-glycosyl compounds"/>
    <property type="evidence" value="ECO:0007669"/>
    <property type="project" value="InterPro"/>
</dbReference>
<dbReference type="InterPro" id="IPR029767">
    <property type="entry name" value="WecB-like"/>
</dbReference>
<dbReference type="PANTHER" id="PTHR43174:SF3">
    <property type="entry name" value="UDP-N-ACETYLGLUCOSAMINE 2-EPIMERASE"/>
    <property type="match status" value="1"/>
</dbReference>
<dbReference type="SUPFAM" id="SSF53756">
    <property type="entry name" value="UDP-Glycosyltransferase/glycogen phosphorylase"/>
    <property type="match status" value="1"/>
</dbReference>
<protein>
    <submittedName>
        <fullName evidence="2">UDP-N-acetyl-D-glucosamine 2-epimerase, UDP-hydrolysing</fullName>
    </submittedName>
</protein>
<dbReference type="NCBIfam" id="TIGR03568">
    <property type="entry name" value="NeuC_NnaA"/>
    <property type="match status" value="1"/>
</dbReference>
<dbReference type="Gene3D" id="3.40.50.2000">
    <property type="entry name" value="Glycogen Phosphorylase B"/>
    <property type="match status" value="2"/>
</dbReference>
<gene>
    <name evidence="2" type="ORF">A2131_02205</name>
</gene>
<dbReference type="EMBL" id="MHQB01000036">
    <property type="protein sequence ID" value="OGZ93468.1"/>
    <property type="molecule type" value="Genomic_DNA"/>
</dbReference>
<evidence type="ECO:0000313" key="2">
    <source>
        <dbReference type="EMBL" id="OGZ93468.1"/>
    </source>
</evidence>
<dbReference type="Pfam" id="PF02350">
    <property type="entry name" value="Epimerase_2"/>
    <property type="match status" value="1"/>
</dbReference>
<comment type="caution">
    <text evidence="2">The sequence shown here is derived from an EMBL/GenBank/DDBJ whole genome shotgun (WGS) entry which is preliminary data.</text>
</comment>
<evidence type="ECO:0000259" key="1">
    <source>
        <dbReference type="Pfam" id="PF02350"/>
    </source>
</evidence>
<organism evidence="2 3">
    <name type="scientific">Candidatus Sungbacteria bacterium GWC2_49_10</name>
    <dbReference type="NCBI Taxonomy" id="1802263"/>
    <lineage>
        <taxon>Bacteria</taxon>
        <taxon>Candidatus Sungiibacteriota</taxon>
    </lineage>
</organism>
<dbReference type="InterPro" id="IPR020004">
    <property type="entry name" value="UDP-GlcNAc_Epase"/>
</dbReference>
<dbReference type="GO" id="GO:0006047">
    <property type="term" value="P:UDP-N-acetylglucosamine metabolic process"/>
    <property type="evidence" value="ECO:0007669"/>
    <property type="project" value="InterPro"/>
</dbReference>